<dbReference type="Proteomes" id="UP000257109">
    <property type="component" value="Unassembled WGS sequence"/>
</dbReference>
<keyword evidence="2" id="KW-1185">Reference proteome</keyword>
<proteinExistence type="predicted"/>
<accession>A0A371E6C8</accession>
<dbReference type="PANTHER" id="PTHR10775">
    <property type="entry name" value="OS08G0208400 PROTEIN"/>
    <property type="match status" value="1"/>
</dbReference>
<dbReference type="AlphaFoldDB" id="A0A371E6C8"/>
<feature type="non-terminal residue" evidence="1">
    <location>
        <position position="1"/>
    </location>
</feature>
<protein>
    <recommendedName>
        <fullName evidence="3">DUF4218 domain-containing protein</fullName>
    </recommendedName>
</protein>
<evidence type="ECO:0000313" key="1">
    <source>
        <dbReference type="EMBL" id="RDX61588.1"/>
    </source>
</evidence>
<organism evidence="1 2">
    <name type="scientific">Mucuna pruriens</name>
    <name type="common">Velvet bean</name>
    <name type="synonym">Dolichos pruriens</name>
    <dbReference type="NCBI Taxonomy" id="157652"/>
    <lineage>
        <taxon>Eukaryota</taxon>
        <taxon>Viridiplantae</taxon>
        <taxon>Streptophyta</taxon>
        <taxon>Embryophyta</taxon>
        <taxon>Tracheophyta</taxon>
        <taxon>Spermatophyta</taxon>
        <taxon>Magnoliopsida</taxon>
        <taxon>eudicotyledons</taxon>
        <taxon>Gunneridae</taxon>
        <taxon>Pentapetalae</taxon>
        <taxon>rosids</taxon>
        <taxon>fabids</taxon>
        <taxon>Fabales</taxon>
        <taxon>Fabaceae</taxon>
        <taxon>Papilionoideae</taxon>
        <taxon>50 kb inversion clade</taxon>
        <taxon>NPAAA clade</taxon>
        <taxon>indigoferoid/millettioid clade</taxon>
        <taxon>Phaseoleae</taxon>
        <taxon>Mucuna</taxon>
    </lineage>
</organism>
<evidence type="ECO:0000313" key="2">
    <source>
        <dbReference type="Proteomes" id="UP000257109"/>
    </source>
</evidence>
<dbReference type="PANTHER" id="PTHR10775:SF193">
    <property type="entry name" value="DUF4216 DOMAIN-CONTAINING PROTEIN"/>
    <property type="match status" value="1"/>
</dbReference>
<evidence type="ECO:0008006" key="3">
    <source>
        <dbReference type="Google" id="ProtNLM"/>
    </source>
</evidence>
<gene>
    <name evidence="1" type="ORF">CR513_60165</name>
</gene>
<sequence>MKDALMWTINDFPAYGMLFSWTITGRLGCPIDCHCQFLPSNHPYRISKNSFKKRCVETSPPPPTYLLCHNIDVIHIEKNVFMKLFDTMMNINGRTKDIYKAQMDIAEICNQKELKLKDIATHALTKSQRVTLCKWVKELKLPNGYASNLGRCVNLNQGKLHGMKSYDYHVFMQQLLPIAFNSLPKYIWKPHVELSHFFRELTSTILNVEKLTIMEASLIQWIIFQFIYDMRLELVFLHSLKYKVKNKTRVEASICEAYLVDETSTFAHFTILIKLKYEGLGCLVIKLNLIALDAEIDHDILSKFPSWFKQYVGSKGSLLSKNMNSINHGVYVRGTAGKSESDFYEYLSDIIQLEYTNYPIMKLVLFKYNKAYDSFIFAQQAEQVYYTSYPKGHQGWLAAINTKVRSRIVHNLLLDTKQEALYQDDEFVGLQECCILTKMSFTILLLIFMVADKQYIDNY</sequence>
<dbReference type="OrthoDB" id="1100107at2759"/>
<name>A0A371E6C8_MUCPR</name>
<comment type="caution">
    <text evidence="1">The sequence shown here is derived from an EMBL/GenBank/DDBJ whole genome shotgun (WGS) entry which is preliminary data.</text>
</comment>
<reference evidence="1" key="1">
    <citation type="submission" date="2018-05" db="EMBL/GenBank/DDBJ databases">
        <title>Draft genome of Mucuna pruriens seed.</title>
        <authorList>
            <person name="Nnadi N.E."/>
            <person name="Vos R."/>
            <person name="Hasami M.H."/>
            <person name="Devisetty U.K."/>
            <person name="Aguiy J.C."/>
        </authorList>
    </citation>
    <scope>NUCLEOTIDE SEQUENCE [LARGE SCALE GENOMIC DNA]</scope>
    <source>
        <strain evidence="1">JCA_2017</strain>
    </source>
</reference>
<dbReference type="EMBL" id="QJKJ01016046">
    <property type="protein sequence ID" value="RDX61588.1"/>
    <property type="molecule type" value="Genomic_DNA"/>
</dbReference>